<name>A0A084XZE2_9PROT</name>
<dbReference type="AlphaFoldDB" id="A0A084XZE2"/>
<proteinExistence type="predicted"/>
<sequence length="243" mass="26773">MAQHSRRQALAIEQGLRDQRRHLQRLLPVERISPGRQLHEAVAKQGVARVGTGGDRQRIVPEPLRQRQRRPGARQIVLARRADGADRGIGTPGQRAGQHELCGSGQRTFAGQPGPITAAARAQTRRFERGEALAQITRGDVAVEKCTLLVTEAREVETVLQCITDGRQRTWQGFGVCAALMPAPCHFAPQPQRHLCQPERTGRVGNGNVGVHQHRCGCERRVHVQLSSGESSACSPLTRRMTR</sequence>
<evidence type="ECO:0000313" key="1">
    <source>
        <dbReference type="EMBL" id="KFB67836.1"/>
    </source>
</evidence>
<protein>
    <submittedName>
        <fullName evidence="1">Uncharacterized protein</fullName>
    </submittedName>
</protein>
<dbReference type="EMBL" id="JDSS02000024">
    <property type="protein sequence ID" value="KFB67836.1"/>
    <property type="molecule type" value="Genomic_DNA"/>
</dbReference>
<dbReference type="STRING" id="1457154.CAPSK01_002424"/>
<reference evidence="1 2" key="1">
    <citation type="submission" date="2014-07" db="EMBL/GenBank/DDBJ databases">
        <title>Expanding our view of genomic diversity in Candidatus Accumulibacter clades.</title>
        <authorList>
            <person name="Skennerton C.T."/>
            <person name="Barr J.J."/>
            <person name="Slater F.R."/>
            <person name="Bond P.L."/>
            <person name="Tyson G.W."/>
        </authorList>
    </citation>
    <scope>NUCLEOTIDE SEQUENCE [LARGE SCALE GENOMIC DNA]</scope>
    <source>
        <strain evidence="2">SK-01</strain>
    </source>
</reference>
<accession>A0A084XZE2</accession>
<gene>
    <name evidence="1" type="ORF">CAPSK01_002424</name>
</gene>
<evidence type="ECO:0000313" key="2">
    <source>
        <dbReference type="Proteomes" id="UP000019812"/>
    </source>
</evidence>
<comment type="caution">
    <text evidence="1">The sequence shown here is derived from an EMBL/GenBank/DDBJ whole genome shotgun (WGS) entry which is preliminary data.</text>
</comment>
<dbReference type="Proteomes" id="UP000019812">
    <property type="component" value="Unassembled WGS sequence"/>
</dbReference>
<organism evidence="1 2">
    <name type="scientific">Candidatus Accumulibacter vicinus</name>
    <dbReference type="NCBI Taxonomy" id="2954382"/>
    <lineage>
        <taxon>Bacteria</taxon>
        <taxon>Pseudomonadati</taxon>
        <taxon>Pseudomonadota</taxon>
        <taxon>Betaproteobacteria</taxon>
        <taxon>Candidatus Accumulibacter</taxon>
    </lineage>
</organism>